<evidence type="ECO:0000256" key="2">
    <source>
        <dbReference type="ARBA" id="ARBA00022833"/>
    </source>
</evidence>
<evidence type="ECO:0000313" key="5">
    <source>
        <dbReference type="EMBL" id="ORE20424.1"/>
    </source>
</evidence>
<feature type="compositionally biased region" description="Basic and acidic residues" evidence="3">
    <location>
        <begin position="403"/>
        <end position="414"/>
    </location>
</feature>
<gene>
    <name evidence="5" type="ORF">BCV71DRAFT_242236</name>
</gene>
<dbReference type="EMBL" id="KV921294">
    <property type="protein sequence ID" value="ORE20424.1"/>
    <property type="molecule type" value="Genomic_DNA"/>
</dbReference>
<feature type="region of interest" description="Disordered" evidence="3">
    <location>
        <begin position="202"/>
        <end position="248"/>
    </location>
</feature>
<name>A0A1X0S831_RHIZD</name>
<evidence type="ECO:0000313" key="6">
    <source>
        <dbReference type="Proteomes" id="UP000242381"/>
    </source>
</evidence>
<feature type="compositionally biased region" description="Polar residues" evidence="3">
    <location>
        <begin position="222"/>
        <end position="248"/>
    </location>
</feature>
<sequence length="1372" mass="154456">MSNSNANTYLNATVINIHSPVGSSEDSQRRPSSIGQQPPAKQSPKVEEYRKMIQHIMGKILKRKRPSSSLLYLQPQSIDQFDNDDTIDLLIKLRSALMSKNDKRSEFEKILSMLSDLVANDSRYKTLNPKPSVPPFTMQSILIDIGLILIQMIDDTHSLYDVGLVFLPAFEAFSNGPMLGKLLSLYLDTLLPRLMSHDISHNTASKETNTKPLDNGLKHKTSLTVHSKQNTPTINIQSPDPEPTSSHSLKMSHLTIDTRLQTSNTDISSFNSLPYGSNQGHQLSADLHHSYALFAPLLFFMMEYLDPYIEHKNEEYDSLDHTMTQQASSIYSFHRALGYMISCKPDIYLDLLDIVSHGTTSVKYRSCQVLFYYYSNSIGHSLITSPISLLSIEEEIAALDKRRKEQKTEQEQNEPRISGSYKRLQKNQQPVAQNTASSSAPDTLENEMNEVQHIWNPHIFDGVSSSTESKHTTGTALFQMHDDVNEAFCKECFKSIKGYGLRCYQCKASVHYSCFNSNSNEQGTLFYLKAGGIQKVVTPVYCTIPPSPRFTDMVNRGMAHWTMKSNSTRVGLLGHVFNLVNLYTLTTCASCSLPLWGIAQQCYHCTHCNRFVHPHCLLKAEENNVFSNPSFHTCRPGQFLAESDIHVTTSDISKSLYEFYGDALPLKVKDLQDRGFEEVATILNTLLLQDNIMHWGIATGCILISDESEDPLISQLRQEENSTSNPFSDEIPYATGSCQLLTASIRACLDYLGSEKCKKSTFLVNFQKQQDKMNEYILSREDYLSHLSAMMKSLVTSFGDNLTSGSPTAYSHSSPPPLDPRRSIGDARGFLQVNPAPYSPWEEEVDDFNSGNPPNEQLDRSVLLSWVMTNINFKSRKAAELLIQHMRNVGLFERFDGSAIVFYADETTSANHDDTPITCIFPVPFAIDCSFTVESTLNAIEACLTDVDLSVNECGLLLLVRRCWPSSFMSQYTKQRLIQAILSWTFDEDERLLALHAELTSNKASNLSKQHIRWAQTAYARKIKGQHADRHRQSVLYHSATAGVSSGASNIYVTTRAALKDRYVAYWMCSLHDMDRQAYADMLFTAIENSLDDKREYSIPLCWSEARDRKKQVVERYEQFGEEILEIKHLAKLCSSKLKTVSGSPDSSRFGSALDILVEQFHDGSKAGISRGMRWLTLTVYAGTGVPSKALIQIAKMLTKSQASLDVFAGFVKVIWLQTVGVSSGLLARKDIIEIIGHIHENQAEMLSKLNDSDRNLLSMQSFIKHSIALVAFAFGCSLNNIADLDIVPFTSSSPISPANKRNTLHANNVAMQPDEKSPVIRYLLTYLEFKQLDIDEYMIKLYYALSQWGHGILNKEEFLLKCMPHIMPTYV</sequence>
<dbReference type="GO" id="GO:0046872">
    <property type="term" value="F:metal ion binding"/>
    <property type="evidence" value="ECO:0007669"/>
    <property type="project" value="UniProtKB-KW"/>
</dbReference>
<keyword evidence="2" id="KW-0862">Zinc</keyword>
<dbReference type="InterPro" id="IPR002219">
    <property type="entry name" value="PKC_DAG/PE"/>
</dbReference>
<feature type="compositionally biased region" description="Polar residues" evidence="3">
    <location>
        <begin position="202"/>
        <end position="212"/>
    </location>
</feature>
<feature type="region of interest" description="Disordered" evidence="3">
    <location>
        <begin position="19"/>
        <end position="47"/>
    </location>
</feature>
<dbReference type="SUPFAM" id="SSF57889">
    <property type="entry name" value="Cysteine-rich domain"/>
    <property type="match status" value="2"/>
</dbReference>
<feature type="compositionally biased region" description="Polar residues" evidence="3">
    <location>
        <begin position="426"/>
        <end position="441"/>
    </location>
</feature>
<organism evidence="5 6">
    <name type="scientific">Rhizopus microsporus</name>
    <dbReference type="NCBI Taxonomy" id="58291"/>
    <lineage>
        <taxon>Eukaryota</taxon>
        <taxon>Fungi</taxon>
        <taxon>Fungi incertae sedis</taxon>
        <taxon>Mucoromycota</taxon>
        <taxon>Mucoromycotina</taxon>
        <taxon>Mucoromycetes</taxon>
        <taxon>Mucorales</taxon>
        <taxon>Mucorineae</taxon>
        <taxon>Rhizopodaceae</taxon>
        <taxon>Rhizopus</taxon>
    </lineage>
</organism>
<dbReference type="Proteomes" id="UP000242381">
    <property type="component" value="Unassembled WGS sequence"/>
</dbReference>
<dbReference type="Pfam" id="PF00130">
    <property type="entry name" value="C1_1"/>
    <property type="match status" value="1"/>
</dbReference>
<feature type="domain" description="Phorbol-ester/DAG-type" evidence="4">
    <location>
        <begin position="470"/>
        <end position="522"/>
    </location>
</feature>
<evidence type="ECO:0000256" key="3">
    <source>
        <dbReference type="SAM" id="MobiDB-lite"/>
    </source>
</evidence>
<feature type="domain" description="Phorbol-ester/DAG-type" evidence="4">
    <location>
        <begin position="574"/>
        <end position="624"/>
    </location>
</feature>
<accession>A0A1X0S831</accession>
<dbReference type="VEuPathDB" id="FungiDB:BCV72DRAFT_219707"/>
<protein>
    <recommendedName>
        <fullName evidence="4">Phorbol-ester/DAG-type domain-containing protein</fullName>
    </recommendedName>
</protein>
<dbReference type="OMA" id="WRIFDES"/>
<reference evidence="5 6" key="1">
    <citation type="journal article" date="2016" name="Proc. Natl. Acad. Sci. U.S.A.">
        <title>Lipid metabolic changes in an early divergent fungus govern the establishment of a mutualistic symbiosis with endobacteria.</title>
        <authorList>
            <person name="Lastovetsky O.A."/>
            <person name="Gaspar M.L."/>
            <person name="Mondo S.J."/>
            <person name="LaButti K.M."/>
            <person name="Sandor L."/>
            <person name="Grigoriev I.V."/>
            <person name="Henry S.A."/>
            <person name="Pawlowska T.E."/>
        </authorList>
    </citation>
    <scope>NUCLEOTIDE SEQUENCE [LARGE SCALE GENOMIC DNA]</scope>
    <source>
        <strain evidence="5 6">ATCC 11559</strain>
    </source>
</reference>
<dbReference type="PROSITE" id="PS50081">
    <property type="entry name" value="ZF_DAG_PE_2"/>
    <property type="match status" value="2"/>
</dbReference>
<feature type="region of interest" description="Disordered" evidence="3">
    <location>
        <begin position="403"/>
        <end position="442"/>
    </location>
</feature>
<feature type="compositionally biased region" description="Polar residues" evidence="3">
    <location>
        <begin position="19"/>
        <end position="40"/>
    </location>
</feature>
<keyword evidence="1" id="KW-0479">Metal-binding</keyword>
<dbReference type="InterPro" id="IPR046349">
    <property type="entry name" value="C1-like_sf"/>
</dbReference>
<dbReference type="Gene3D" id="3.30.60.20">
    <property type="match status" value="1"/>
</dbReference>
<evidence type="ECO:0000259" key="4">
    <source>
        <dbReference type="PROSITE" id="PS50081"/>
    </source>
</evidence>
<evidence type="ECO:0000256" key="1">
    <source>
        <dbReference type="ARBA" id="ARBA00022723"/>
    </source>
</evidence>
<proteinExistence type="predicted"/>